<name>A0A2I1H8E2_9GLOM</name>
<evidence type="ECO:0000313" key="2">
    <source>
        <dbReference type="EMBL" id="PKY55138.1"/>
    </source>
</evidence>
<feature type="region of interest" description="Disordered" evidence="1">
    <location>
        <begin position="55"/>
        <end position="83"/>
    </location>
</feature>
<feature type="compositionally biased region" description="Polar residues" evidence="1">
    <location>
        <begin position="58"/>
        <end position="76"/>
    </location>
</feature>
<organism evidence="2 3">
    <name type="scientific">Rhizophagus irregularis</name>
    <dbReference type="NCBI Taxonomy" id="588596"/>
    <lineage>
        <taxon>Eukaryota</taxon>
        <taxon>Fungi</taxon>
        <taxon>Fungi incertae sedis</taxon>
        <taxon>Mucoromycota</taxon>
        <taxon>Glomeromycotina</taxon>
        <taxon>Glomeromycetes</taxon>
        <taxon>Glomerales</taxon>
        <taxon>Glomeraceae</taxon>
        <taxon>Rhizophagus</taxon>
    </lineage>
</organism>
<dbReference type="AlphaFoldDB" id="A0A2I1H8E2"/>
<dbReference type="EMBL" id="LLXI01001784">
    <property type="protein sequence ID" value="PKY55138.1"/>
    <property type="molecule type" value="Genomic_DNA"/>
</dbReference>
<sequence length="83" mass="9573">MITFNVKQDIFYQFLGYITKEYELDINNIQSSSTQNTNSATQSLIVSVNSSRKRNFEELSNGTNETQTNRKYTKVNNSDDECC</sequence>
<accession>A0A2I1H8E2</accession>
<comment type="caution">
    <text evidence="2">The sequence shown here is derived from an EMBL/GenBank/DDBJ whole genome shotgun (WGS) entry which is preliminary data.</text>
</comment>
<gene>
    <name evidence="2" type="ORF">RhiirA4_474403</name>
</gene>
<evidence type="ECO:0000313" key="3">
    <source>
        <dbReference type="Proteomes" id="UP000234323"/>
    </source>
</evidence>
<proteinExistence type="predicted"/>
<keyword evidence="3" id="KW-1185">Reference proteome</keyword>
<evidence type="ECO:0000256" key="1">
    <source>
        <dbReference type="SAM" id="MobiDB-lite"/>
    </source>
</evidence>
<protein>
    <submittedName>
        <fullName evidence="2">Uncharacterized protein</fullName>
    </submittedName>
</protein>
<reference evidence="2 3" key="1">
    <citation type="submission" date="2015-10" db="EMBL/GenBank/DDBJ databases">
        <title>Genome analyses suggest a sexual origin of heterokaryosis in a supposedly ancient asexual fungus.</title>
        <authorList>
            <person name="Ropars J."/>
            <person name="Sedzielewska K."/>
            <person name="Noel J."/>
            <person name="Charron P."/>
            <person name="Farinelli L."/>
            <person name="Marton T."/>
            <person name="Kruger M."/>
            <person name="Pelin A."/>
            <person name="Brachmann A."/>
            <person name="Corradi N."/>
        </authorList>
    </citation>
    <scope>NUCLEOTIDE SEQUENCE [LARGE SCALE GENOMIC DNA]</scope>
    <source>
        <strain evidence="2 3">A4</strain>
    </source>
</reference>
<dbReference type="Proteomes" id="UP000234323">
    <property type="component" value="Unassembled WGS sequence"/>
</dbReference>